<name>A0A8X6JJE0_NEPPI</name>
<gene>
    <name evidence="1" type="ORF">NPIL_686331</name>
</gene>
<evidence type="ECO:0000313" key="2">
    <source>
        <dbReference type="Proteomes" id="UP000887013"/>
    </source>
</evidence>
<reference evidence="1" key="1">
    <citation type="submission" date="2020-08" db="EMBL/GenBank/DDBJ databases">
        <title>Multicomponent nature underlies the extraordinary mechanical properties of spider dragline silk.</title>
        <authorList>
            <person name="Kono N."/>
            <person name="Nakamura H."/>
            <person name="Mori M."/>
            <person name="Yoshida Y."/>
            <person name="Ohtoshi R."/>
            <person name="Malay A.D."/>
            <person name="Moran D.A.P."/>
            <person name="Tomita M."/>
            <person name="Numata K."/>
            <person name="Arakawa K."/>
        </authorList>
    </citation>
    <scope>NUCLEOTIDE SEQUENCE</scope>
</reference>
<dbReference type="EMBL" id="BMAW01088696">
    <property type="protein sequence ID" value="GFS36128.1"/>
    <property type="molecule type" value="Genomic_DNA"/>
</dbReference>
<organism evidence="1 2">
    <name type="scientific">Nephila pilipes</name>
    <name type="common">Giant wood spider</name>
    <name type="synonym">Nephila maculata</name>
    <dbReference type="NCBI Taxonomy" id="299642"/>
    <lineage>
        <taxon>Eukaryota</taxon>
        <taxon>Metazoa</taxon>
        <taxon>Ecdysozoa</taxon>
        <taxon>Arthropoda</taxon>
        <taxon>Chelicerata</taxon>
        <taxon>Arachnida</taxon>
        <taxon>Araneae</taxon>
        <taxon>Araneomorphae</taxon>
        <taxon>Entelegynae</taxon>
        <taxon>Araneoidea</taxon>
        <taxon>Nephilidae</taxon>
        <taxon>Nephila</taxon>
    </lineage>
</organism>
<dbReference type="InterPro" id="IPR009044">
    <property type="entry name" value="ssDNA-bd_transcriptional_reg"/>
</dbReference>
<protein>
    <submittedName>
        <fullName evidence="1">Uncharacterized protein</fullName>
    </submittedName>
</protein>
<comment type="caution">
    <text evidence="1">The sequence shown here is derived from an EMBL/GenBank/DDBJ whole genome shotgun (WGS) entry which is preliminary data.</text>
</comment>
<evidence type="ECO:0000313" key="1">
    <source>
        <dbReference type="EMBL" id="GFS36128.1"/>
    </source>
</evidence>
<dbReference type="AlphaFoldDB" id="A0A8X6JJE0"/>
<keyword evidence="2" id="KW-1185">Reference proteome</keyword>
<dbReference type="GO" id="GO:0006355">
    <property type="term" value="P:regulation of DNA-templated transcription"/>
    <property type="evidence" value="ECO:0007669"/>
    <property type="project" value="InterPro"/>
</dbReference>
<dbReference type="GO" id="GO:0003677">
    <property type="term" value="F:DNA binding"/>
    <property type="evidence" value="ECO:0007669"/>
    <property type="project" value="InterPro"/>
</dbReference>
<dbReference type="Gene3D" id="2.30.31.10">
    <property type="entry name" value="Transcriptional Coactivator Pc4, Chain A"/>
    <property type="match status" value="1"/>
</dbReference>
<dbReference type="Proteomes" id="UP000887013">
    <property type="component" value="Unassembled WGS sequence"/>
</dbReference>
<proteinExistence type="predicted"/>
<accession>A0A8X6JJE0</accession>
<sequence>MANPSNMSAKRVCLNKDTKLDSSFSDSAVPPHHFHLGQDIYAVVTYFATSVQVHLRQYTRDENNRLYPTKKGVLLKVIVVLSIRCMNFPNDELIHGLSIQFLAHYTFQGRQKLEQQFPLQWWICPDSLESTGSGLNKGLSVEPLNGVSLGLSIL</sequence>